<evidence type="ECO:0000313" key="1">
    <source>
        <dbReference type="EMBL" id="MFD1367031.1"/>
    </source>
</evidence>
<dbReference type="EMBL" id="JBHTMK010000020">
    <property type="protein sequence ID" value="MFD1367031.1"/>
    <property type="molecule type" value="Genomic_DNA"/>
</dbReference>
<dbReference type="Proteomes" id="UP001597183">
    <property type="component" value="Unassembled WGS sequence"/>
</dbReference>
<evidence type="ECO:0008006" key="3">
    <source>
        <dbReference type="Google" id="ProtNLM"/>
    </source>
</evidence>
<reference evidence="2" key="1">
    <citation type="journal article" date="2019" name="Int. J. Syst. Evol. Microbiol.">
        <title>The Global Catalogue of Microorganisms (GCM) 10K type strain sequencing project: providing services to taxonomists for standard genome sequencing and annotation.</title>
        <authorList>
            <consortium name="The Broad Institute Genomics Platform"/>
            <consortium name="The Broad Institute Genome Sequencing Center for Infectious Disease"/>
            <person name="Wu L."/>
            <person name="Ma J."/>
        </authorList>
    </citation>
    <scope>NUCLEOTIDE SEQUENCE [LARGE SCALE GENOMIC DNA]</scope>
    <source>
        <strain evidence="2">CCM 7526</strain>
    </source>
</reference>
<protein>
    <recommendedName>
        <fullName evidence="3">Metallo-peptidase family M12B Reprolysin-like</fullName>
    </recommendedName>
</protein>
<gene>
    <name evidence="1" type="ORF">ACFQ5G_16895</name>
</gene>
<dbReference type="RefSeq" id="WP_317796074.1">
    <property type="nucleotide sequence ID" value="NZ_AP028461.1"/>
</dbReference>
<name>A0ABW4A8I9_9ACTN</name>
<sequence length="710" mass="75139">MCQKETCSSASELTFGTDGELITTVDEAGPCAIELLNGSWLIEVQPRNPTVLTPVVRGHLRIEVAPAALRVSGDIYTRRAGLVPPAGASSAVTPEPDEAGTVAPWYPSFPKSQYSWYLRSAGATYADGVLTVTIVRHLWNRSTQEFAATDTGTLTLRCRRGLIAGPQQMPGTLRVGGSVSTVQVTKTSTLYRGCHVEVDAMVNRRFPVSATIGSGAVATFQSVYATAGWDLRVTTDEINLPEDSNLTNPELQALLTGHQQSSDDELWRLWLLIGSAQGDVLGIMFDDDTAPRQGAVGFADARLGNRPEIAASARDQPLNNVPAAFLRTLVHEAGHALNLFHPKHDVHAPGIGTEIMNQTGDVLGFASAGNPYPGNASFLFSEHDRLSLVHAPDPQVRPGWKNFGWGHGTLSAGLPTAVDVAGLAVEDDADGLELTLGLPAQAYVGEFITAEVVLTNTGGHAREVTGLLTLAEGDLVFLRTSPQGRLDHLLDVTVGCGPRPMVRLGPGESVTGRVQVYFTNQGVTFELPGRHTVVARLVVDPITTVSSEPVPIDIRTPASDTEVAISAKTLSPGVGRALALGDFTRDETARAILTDLAESHPDTDTGAASALVMANSLARSFTDFRADTTRAADPDESARFLDLALGGRSAARAVELAVTVAAPTEKDAPVVADTLARLRRQAAPTADAGGDGDLAAAERVAEDFMRVRAR</sequence>
<accession>A0ABW4A8I9</accession>
<organism evidence="1 2">
    <name type="scientific">Actinoplanes sichuanensis</name>
    <dbReference type="NCBI Taxonomy" id="512349"/>
    <lineage>
        <taxon>Bacteria</taxon>
        <taxon>Bacillati</taxon>
        <taxon>Actinomycetota</taxon>
        <taxon>Actinomycetes</taxon>
        <taxon>Micromonosporales</taxon>
        <taxon>Micromonosporaceae</taxon>
        <taxon>Actinoplanes</taxon>
    </lineage>
</organism>
<evidence type="ECO:0000313" key="2">
    <source>
        <dbReference type="Proteomes" id="UP001597183"/>
    </source>
</evidence>
<keyword evidence="2" id="KW-1185">Reference proteome</keyword>
<comment type="caution">
    <text evidence="1">The sequence shown here is derived from an EMBL/GenBank/DDBJ whole genome shotgun (WGS) entry which is preliminary data.</text>
</comment>
<proteinExistence type="predicted"/>